<feature type="domain" description="NADH:quinone oxidoreductase/Mrp antiporter transmembrane" evidence="9">
    <location>
        <begin position="136"/>
        <end position="361"/>
    </location>
</feature>
<dbReference type="InterPro" id="IPR001750">
    <property type="entry name" value="ND/Mrp_TM"/>
</dbReference>
<keyword evidence="6 8" id="KW-0472">Membrane</keyword>
<evidence type="ECO:0000313" key="10">
    <source>
        <dbReference type="EMBL" id="MFC5342839.1"/>
    </source>
</evidence>
<keyword evidence="4 7" id="KW-0812">Transmembrane</keyword>
<evidence type="ECO:0000256" key="1">
    <source>
        <dbReference type="ARBA" id="ARBA00004651"/>
    </source>
</evidence>
<reference evidence="11" key="1">
    <citation type="journal article" date="2019" name="Int. J. Syst. Evol. Microbiol.">
        <title>The Global Catalogue of Microorganisms (GCM) 10K type strain sequencing project: providing services to taxonomists for standard genome sequencing and annotation.</title>
        <authorList>
            <consortium name="The Broad Institute Genomics Platform"/>
            <consortium name="The Broad Institute Genome Sequencing Center for Infectious Disease"/>
            <person name="Wu L."/>
            <person name="Ma J."/>
        </authorList>
    </citation>
    <scope>NUCLEOTIDE SEQUENCE [LARGE SCALE GENOMIC DNA]</scope>
    <source>
        <strain evidence="11">JCM 12125</strain>
    </source>
</reference>
<feature type="transmembrane region" description="Helical" evidence="8">
    <location>
        <begin position="288"/>
        <end position="307"/>
    </location>
</feature>
<evidence type="ECO:0000313" key="11">
    <source>
        <dbReference type="Proteomes" id="UP001596152"/>
    </source>
</evidence>
<keyword evidence="3" id="KW-1003">Cell membrane</keyword>
<dbReference type="InterPro" id="IPR050586">
    <property type="entry name" value="CPA3_Na-H_Antiporter_D"/>
</dbReference>
<feature type="transmembrane region" description="Helical" evidence="8">
    <location>
        <begin position="214"/>
        <end position="234"/>
    </location>
</feature>
<comment type="caution">
    <text evidence="10">The sequence shown here is derived from an EMBL/GenBank/DDBJ whole genome shotgun (WGS) entry which is preliminary data.</text>
</comment>
<keyword evidence="5 8" id="KW-1133">Transmembrane helix</keyword>
<dbReference type="RefSeq" id="WP_374038995.1">
    <property type="nucleotide sequence ID" value="NZ_CP169082.1"/>
</dbReference>
<feature type="transmembrane region" description="Helical" evidence="8">
    <location>
        <begin position="429"/>
        <end position="457"/>
    </location>
</feature>
<dbReference type="EMBL" id="JBHSLF010000005">
    <property type="protein sequence ID" value="MFC5342839.1"/>
    <property type="molecule type" value="Genomic_DNA"/>
</dbReference>
<comment type="similarity">
    <text evidence="2">Belongs to the CPA3 antiporters (TC 2.A.63) subunit D family.</text>
</comment>
<evidence type="ECO:0000256" key="8">
    <source>
        <dbReference type="SAM" id="Phobius"/>
    </source>
</evidence>
<evidence type="ECO:0000256" key="2">
    <source>
        <dbReference type="ARBA" id="ARBA00005346"/>
    </source>
</evidence>
<dbReference type="PANTHER" id="PTHR42703">
    <property type="entry name" value="NADH DEHYDROGENASE"/>
    <property type="match status" value="1"/>
</dbReference>
<evidence type="ECO:0000256" key="6">
    <source>
        <dbReference type="ARBA" id="ARBA00023136"/>
    </source>
</evidence>
<comment type="subcellular location">
    <subcellularLocation>
        <location evidence="1">Cell membrane</location>
        <topology evidence="1">Multi-pass membrane protein</topology>
    </subcellularLocation>
    <subcellularLocation>
        <location evidence="7">Membrane</location>
        <topology evidence="7">Multi-pass membrane protein</topology>
    </subcellularLocation>
</comment>
<keyword evidence="11" id="KW-1185">Reference proteome</keyword>
<evidence type="ECO:0000259" key="9">
    <source>
        <dbReference type="Pfam" id="PF00361"/>
    </source>
</evidence>
<feature type="transmembrane region" description="Helical" evidence="8">
    <location>
        <begin position="341"/>
        <end position="358"/>
    </location>
</feature>
<feature type="transmembrane region" description="Helical" evidence="8">
    <location>
        <begin position="169"/>
        <end position="193"/>
    </location>
</feature>
<dbReference type="Proteomes" id="UP001596152">
    <property type="component" value="Unassembled WGS sequence"/>
</dbReference>
<feature type="transmembrane region" description="Helical" evidence="8">
    <location>
        <begin position="313"/>
        <end position="329"/>
    </location>
</feature>
<evidence type="ECO:0000256" key="7">
    <source>
        <dbReference type="RuleBase" id="RU000320"/>
    </source>
</evidence>
<name>A0ABW0FMY4_9CAUL</name>
<feature type="transmembrane region" description="Helical" evidence="8">
    <location>
        <begin position="246"/>
        <end position="267"/>
    </location>
</feature>
<dbReference type="InterPro" id="IPR003918">
    <property type="entry name" value="NADH_UbQ_OxRdtase"/>
</dbReference>
<dbReference type="PANTHER" id="PTHR42703:SF1">
    <property type="entry name" value="NA(+)_H(+) ANTIPORTER SUBUNIT D1"/>
    <property type="match status" value="1"/>
</dbReference>
<evidence type="ECO:0000256" key="3">
    <source>
        <dbReference type="ARBA" id="ARBA00022475"/>
    </source>
</evidence>
<feature type="transmembrane region" description="Helical" evidence="8">
    <location>
        <begin position="121"/>
        <end position="149"/>
    </location>
</feature>
<proteinExistence type="inferred from homology"/>
<dbReference type="NCBIfam" id="NF009309">
    <property type="entry name" value="PRK12666.1"/>
    <property type="match status" value="1"/>
</dbReference>
<dbReference type="PRINTS" id="PR01437">
    <property type="entry name" value="NUOXDRDTASE4"/>
</dbReference>
<feature type="transmembrane region" description="Helical" evidence="8">
    <location>
        <begin position="394"/>
        <end position="417"/>
    </location>
</feature>
<sequence length="531" mass="54489">MSGWMEHLIIGPIVLPLAVAAGMLLIDERRRILKGALSLITMTAILVMAGILIHESATGAADGGDVARVYALGDWAAPYGIVLVADRLSTLMLALTAVLGLCALIFSLARWDRAGPRFHALFLLLVMGVNGALLTGDLFNLFVFFEIMLAASYGMVLHGSGEKRIKAGLGYIAVNLTASLLFLIGVALIYGLTGTLNMADLAARVADIPGQDRGLFHVAVAVLGVAFLIKSAAWPMGFWLPSTYSAASAPAAAVLAILSKVGVYVILRLTGLVFSPMAGASAGFGLEGLAVMGLATMLFGVLGILAAKDLVRAAAFAVMISSGTLLAMIGHGGTGSLGASLYYLVGSTLGCAALFLVAEVLERGRDAGGDAHKAVFDDEYRDPFDDTERNEPGIIIPAAVAALGGAVILCALMIAGLPPLAGFIGKAGMIVALVASADALGWTITAMLALSSLAAVISLTRLGVAAVWVRDESAPPLVVGAWEAIGISGLLGACLLMSIFAEPVLAYADHTASWLTTPADYVGAVLTGAGR</sequence>
<evidence type="ECO:0000256" key="5">
    <source>
        <dbReference type="ARBA" id="ARBA00022989"/>
    </source>
</evidence>
<gene>
    <name evidence="10" type="ORF">ACFPIE_02865</name>
</gene>
<dbReference type="Pfam" id="PF00361">
    <property type="entry name" value="Proton_antipo_M"/>
    <property type="match status" value="1"/>
</dbReference>
<feature type="transmembrane region" description="Helical" evidence="8">
    <location>
        <begin position="88"/>
        <end position="109"/>
    </location>
</feature>
<organism evidence="10 11">
    <name type="scientific">Brevundimonas staleyi</name>
    <dbReference type="NCBI Taxonomy" id="74326"/>
    <lineage>
        <taxon>Bacteria</taxon>
        <taxon>Pseudomonadati</taxon>
        <taxon>Pseudomonadota</taxon>
        <taxon>Alphaproteobacteria</taxon>
        <taxon>Caulobacterales</taxon>
        <taxon>Caulobacteraceae</taxon>
        <taxon>Brevundimonas</taxon>
    </lineage>
</organism>
<evidence type="ECO:0000256" key="4">
    <source>
        <dbReference type="ARBA" id="ARBA00022692"/>
    </source>
</evidence>
<feature type="transmembrane region" description="Helical" evidence="8">
    <location>
        <begin position="477"/>
        <end position="500"/>
    </location>
</feature>
<feature type="transmembrane region" description="Helical" evidence="8">
    <location>
        <begin position="33"/>
        <end position="53"/>
    </location>
</feature>
<feature type="transmembrane region" description="Helical" evidence="8">
    <location>
        <begin position="6"/>
        <end position="26"/>
    </location>
</feature>
<accession>A0ABW0FMY4</accession>
<protein>
    <submittedName>
        <fullName evidence="10">Monovalent cation/H+ antiporter subunit D</fullName>
    </submittedName>
</protein>